<dbReference type="OrthoDB" id="4158087at2759"/>
<keyword evidence="2" id="KW-1185">Reference proteome</keyword>
<gene>
    <name evidence="1" type="ORF">VE01_07241</name>
</gene>
<evidence type="ECO:0000313" key="1">
    <source>
        <dbReference type="EMBL" id="OBT94466.1"/>
    </source>
</evidence>
<reference evidence="1 2" key="1">
    <citation type="submission" date="2016-03" db="EMBL/GenBank/DDBJ databases">
        <title>Comparative genomics of Pseudogymnoascus destructans, the fungus causing white-nose syndrome of bats.</title>
        <authorList>
            <person name="Palmer J.M."/>
            <person name="Drees K.P."/>
            <person name="Foster J.T."/>
            <person name="Lindner D.L."/>
        </authorList>
    </citation>
    <scope>NUCLEOTIDE SEQUENCE [LARGE SCALE GENOMIC DNA]</scope>
    <source>
        <strain evidence="1 2">UAMH 10579</strain>
    </source>
</reference>
<dbReference type="PANTHER" id="PTHR37540">
    <property type="entry name" value="TRANSCRIPTION FACTOR (ACR-2), PUTATIVE-RELATED-RELATED"/>
    <property type="match status" value="1"/>
</dbReference>
<protein>
    <submittedName>
        <fullName evidence="1">Uncharacterized protein</fullName>
    </submittedName>
</protein>
<dbReference type="GeneID" id="28840627"/>
<organism evidence="1 2">
    <name type="scientific">Pseudogymnoascus verrucosus</name>
    <dbReference type="NCBI Taxonomy" id="342668"/>
    <lineage>
        <taxon>Eukaryota</taxon>
        <taxon>Fungi</taxon>
        <taxon>Dikarya</taxon>
        <taxon>Ascomycota</taxon>
        <taxon>Pezizomycotina</taxon>
        <taxon>Leotiomycetes</taxon>
        <taxon>Thelebolales</taxon>
        <taxon>Thelebolaceae</taxon>
        <taxon>Pseudogymnoascus</taxon>
    </lineage>
</organism>
<dbReference type="PANTHER" id="PTHR37540:SF9">
    <property type="entry name" value="ZN(2)-C6 FUNGAL-TYPE DOMAIN-CONTAINING PROTEIN"/>
    <property type="match status" value="1"/>
</dbReference>
<dbReference type="EMBL" id="KV460243">
    <property type="protein sequence ID" value="OBT94466.1"/>
    <property type="molecule type" value="Genomic_DNA"/>
</dbReference>
<dbReference type="Proteomes" id="UP000091956">
    <property type="component" value="Unassembled WGS sequence"/>
</dbReference>
<dbReference type="STRING" id="342668.A0A1B8GF61"/>
<reference evidence="2" key="2">
    <citation type="journal article" date="2018" name="Nat. Commun.">
        <title>Extreme sensitivity to ultraviolet light in the fungal pathogen causing white-nose syndrome of bats.</title>
        <authorList>
            <person name="Palmer J.M."/>
            <person name="Drees K.P."/>
            <person name="Foster J.T."/>
            <person name="Lindner D.L."/>
        </authorList>
    </citation>
    <scope>NUCLEOTIDE SEQUENCE [LARGE SCALE GENOMIC DNA]</scope>
    <source>
        <strain evidence="2">UAMH 10579</strain>
    </source>
</reference>
<dbReference type="AlphaFoldDB" id="A0A1B8GF61"/>
<accession>A0A1B8GF61</accession>
<sequence>MPFQFVDNNTPIDRAARRRIRSHVATGKNAGRTLVRPSRTKAAAREAGSRPISAIICVPRVVADARDVEAEEEGGCAIERMIGDRLSVFSFPEQGSVKARGIVQRAFSFVSRPFQPDDLQTSVDMTDVPTSMWVQFMFLDEAFFHCAIAASVTARNGLVVEKDDPKEAMRHLSQTFRLINERLSRDDAVSDETIAVVVILAQHERLRGQYREGLVHISGLERMVQLRGGVTALSRYRPGLTQKMFKVDLEYAMHQGTATRFSTEDIVPNSTALFGRFTGPEMNYDINMIDPRLSKHLRNDLETIFMDMNSLARLMNDACAGYCPRIKPYIFLDTVILLGYRLLQVSPLSGSRLFSSLENAVHIGLAVFLMALLRGLAMKVSNVPLISNLARSVAQGHIGSGRVDKEVILWILFTGRASAFEEVDDEWFLPKMAETTRSLGIDSWEGVSKVLATFPWVSDVHGKSGQALWYKSTFF</sequence>
<dbReference type="RefSeq" id="XP_018128199.1">
    <property type="nucleotide sequence ID" value="XM_018276676.2"/>
</dbReference>
<name>A0A1B8GF61_9PEZI</name>
<evidence type="ECO:0000313" key="2">
    <source>
        <dbReference type="Proteomes" id="UP000091956"/>
    </source>
</evidence>
<proteinExistence type="predicted"/>